<dbReference type="InterPro" id="IPR006912">
    <property type="entry name" value="Harbinger_derived_prot"/>
</dbReference>
<organism evidence="2 3">
    <name type="scientific">Deinandra increscens subsp. villosa</name>
    <dbReference type="NCBI Taxonomy" id="3103831"/>
    <lineage>
        <taxon>Eukaryota</taxon>
        <taxon>Viridiplantae</taxon>
        <taxon>Streptophyta</taxon>
        <taxon>Embryophyta</taxon>
        <taxon>Tracheophyta</taxon>
        <taxon>Spermatophyta</taxon>
        <taxon>Magnoliopsida</taxon>
        <taxon>eudicotyledons</taxon>
        <taxon>Gunneridae</taxon>
        <taxon>Pentapetalae</taxon>
        <taxon>asterids</taxon>
        <taxon>campanulids</taxon>
        <taxon>Asterales</taxon>
        <taxon>Asteraceae</taxon>
        <taxon>Asteroideae</taxon>
        <taxon>Heliantheae alliance</taxon>
        <taxon>Madieae</taxon>
        <taxon>Madiinae</taxon>
        <taxon>Deinandra</taxon>
    </lineage>
</organism>
<accession>A0AAP0CGL5</accession>
<keyword evidence="3" id="KW-1185">Reference proteome</keyword>
<evidence type="ECO:0000313" key="3">
    <source>
        <dbReference type="Proteomes" id="UP001408789"/>
    </source>
</evidence>
<dbReference type="Pfam" id="PF03478">
    <property type="entry name" value="Beta-prop_KIB1-4"/>
    <property type="match status" value="2"/>
</dbReference>
<dbReference type="InterPro" id="IPR005174">
    <property type="entry name" value="KIB1-4_b-propeller"/>
</dbReference>
<evidence type="ECO:0000313" key="2">
    <source>
        <dbReference type="EMBL" id="KAK9055716.1"/>
    </source>
</evidence>
<sequence>MSDLVQLAEEYEAMEASIAASEAGPSQPRKKRREINREREKGDVGLFNDYFAEKPVYHEGLFRRRYRMTRRLYNRIAVDITTEGMSVNWRYFTQRRDAAGRLGLSTNQKITCALRQLAYGASADQCDEYIRIGESTAIKCLHNFCRSIVEIYRDKYLRRPTQEDVDRLTAFHEEKHGFPGMLGSIDCMHWGWRNCPTAWKGHYTRGDHGYPTIMLEAVASQDLWIWHAFFGVAGSNNDINVINQSPLFNEILQGQAPRCDFHVNGNVYRKGYYLADGIYPAWSTLVKSFTYPPENNLKMRYFKRRQESARKDVERAFDEGRDVLNWTPEDGAPPPPPYNHGAPQAFVHNLERFIDLRAKDQHTALRNDLVEHLWANKPMEQEQISCDHKLPANHQFFIAQNLESDTQLFYTIDKHQYLYQQRVNELHGRRIHAYFHGWVILSNHPDSLLWSLWNPLTSKLIRLPLLTHKEKRSYHECCLSAPPDDDQGSVFLLTTAKVPTIVFSRLDRKIKRLKWTEMSYANQLRSISGVDDCLLECPTCCNGKVYAMTLRPNYTFVIHVDIIMVKGSKEVVISLIPFVEIPHTCYKRCPGHDIFHTISKFLKGSCMETELFYIEVGFKDEAREKIVDVCLFKLDMASMMWEKIVDLKDAIFFIELASDHETCYYSSAVDSELEGYVHILGESGKIIYSFHAKDRTVSLSSMPRLVQESQASSWAMLEWRLEIDHVESKEEEEEKDTQIIIKLPHKEDDNIDFDYTTFECHMLNIPIHILEMIMEHCIGIEYMRFRATCKDCRLVAPLIRWNKEATLRRLQIYSLVSPWLMVLDNYRGIITFIDPVCGEIYFITKPQELEGDYQIYCSRFGWLLMYKIEGGSQLEFFNPFTSDIRKLPLVPYLESFCFSAPPTSSDCMVVGFTAYAPCHIFIHFVSRESTWLYIPLDFDGDDPYSYHFPTFNGRDVYALRNNKGVDSFRDLTGADHSWDTIIDKAPKSRCGSPLQYFMSSCDQHLLLVIIGDLGKSVEVFKLNESTAEWEKMNGLGKHMIYISDTSCICLDAKSPEMGNKIYFPRSLHKDGKKIVFYSLETNMYHTFDGKSSQERFSLDLLKTKHYCDPHTWIEPNDDGEDDYDGNEINLVKTFWKKGYDYSPFRFRRNDNGGFEIGRDASSDGGVGEHVIHYQIRPLKNAMNSLERKTKSHKCDRDSRVYEHERMKLTNYSELGVAESGK</sequence>
<dbReference type="PANTHER" id="PTHR47150:SF7">
    <property type="entry name" value="NUCLEASE"/>
    <property type="match status" value="1"/>
</dbReference>
<gene>
    <name evidence="2" type="ORF">SSX86_026801</name>
</gene>
<dbReference type="Pfam" id="PF04827">
    <property type="entry name" value="Plant_tran"/>
    <property type="match status" value="1"/>
</dbReference>
<dbReference type="PANTHER" id="PTHR47150">
    <property type="entry name" value="OS12G0169200 PROTEIN"/>
    <property type="match status" value="1"/>
</dbReference>
<dbReference type="Proteomes" id="UP001408789">
    <property type="component" value="Unassembled WGS sequence"/>
</dbReference>
<name>A0AAP0CGL5_9ASTR</name>
<protein>
    <recommendedName>
        <fullName evidence="1">KIB1-4 beta-propeller domain-containing protein</fullName>
    </recommendedName>
</protein>
<comment type="caution">
    <text evidence="2">The sequence shown here is derived from an EMBL/GenBank/DDBJ whole genome shotgun (WGS) entry which is preliminary data.</text>
</comment>
<dbReference type="AlphaFoldDB" id="A0AAP0CGL5"/>
<feature type="domain" description="KIB1-4 beta-propeller" evidence="1">
    <location>
        <begin position="410"/>
        <end position="656"/>
    </location>
</feature>
<dbReference type="EMBL" id="JBCNJP010000025">
    <property type="protein sequence ID" value="KAK9055716.1"/>
    <property type="molecule type" value="Genomic_DNA"/>
</dbReference>
<evidence type="ECO:0000259" key="1">
    <source>
        <dbReference type="Pfam" id="PF03478"/>
    </source>
</evidence>
<reference evidence="2 3" key="1">
    <citation type="submission" date="2024-04" db="EMBL/GenBank/DDBJ databases">
        <title>The reference genome of an endangered Asteraceae, Deinandra increscens subsp. villosa, native to the Central Coast of California.</title>
        <authorList>
            <person name="Guilliams M."/>
            <person name="Hasenstab-Lehman K."/>
            <person name="Meyer R."/>
            <person name="Mcevoy S."/>
        </authorList>
    </citation>
    <scope>NUCLEOTIDE SEQUENCE [LARGE SCALE GENOMIC DNA]</scope>
    <source>
        <tissue evidence="2">Leaf</tissue>
    </source>
</reference>
<proteinExistence type="predicted"/>
<feature type="domain" description="KIB1-4 beta-propeller" evidence="1">
    <location>
        <begin position="838"/>
        <end position="1076"/>
    </location>
</feature>